<evidence type="ECO:0000313" key="2">
    <source>
        <dbReference type="EMBL" id="OAY26204.1"/>
    </source>
</evidence>
<feature type="transmembrane region" description="Helical" evidence="1">
    <location>
        <begin position="49"/>
        <end position="70"/>
    </location>
</feature>
<sequence length="83" mass="9891">MKGWAEMRGEWLMGESLYKMAKATLGLAVMERVDKWARNLRPCNHRENMPFLCAYIGSILFSLSFFNFFFLKVSRSHFVQVWY</sequence>
<dbReference type="EMBL" id="CM004402">
    <property type="protein sequence ID" value="OAY26204.1"/>
    <property type="molecule type" value="Genomic_DNA"/>
</dbReference>
<gene>
    <name evidence="2" type="ORF">MANES_16G029000</name>
</gene>
<evidence type="ECO:0000256" key="1">
    <source>
        <dbReference type="SAM" id="Phobius"/>
    </source>
</evidence>
<reference evidence="2" key="1">
    <citation type="submission" date="2016-02" db="EMBL/GenBank/DDBJ databases">
        <title>WGS assembly of Manihot esculenta.</title>
        <authorList>
            <person name="Bredeson J.V."/>
            <person name="Prochnik S.E."/>
            <person name="Lyons J.B."/>
            <person name="Schmutz J."/>
            <person name="Grimwood J."/>
            <person name="Vrebalov J."/>
            <person name="Bart R.S."/>
            <person name="Amuge T."/>
            <person name="Ferguson M.E."/>
            <person name="Green R."/>
            <person name="Putnam N."/>
            <person name="Stites J."/>
            <person name="Rounsley S."/>
            <person name="Rokhsar D.S."/>
        </authorList>
    </citation>
    <scope>NUCLEOTIDE SEQUENCE [LARGE SCALE GENOMIC DNA]</scope>
    <source>
        <tissue evidence="2">Leaf</tissue>
    </source>
</reference>
<keyword evidence="1" id="KW-0812">Transmembrane</keyword>
<accession>A0A2C9U8A8</accession>
<keyword evidence="1" id="KW-1133">Transmembrane helix</keyword>
<organism evidence="2">
    <name type="scientific">Manihot esculenta</name>
    <name type="common">Cassava</name>
    <name type="synonym">Jatropha manihot</name>
    <dbReference type="NCBI Taxonomy" id="3983"/>
    <lineage>
        <taxon>Eukaryota</taxon>
        <taxon>Viridiplantae</taxon>
        <taxon>Streptophyta</taxon>
        <taxon>Embryophyta</taxon>
        <taxon>Tracheophyta</taxon>
        <taxon>Spermatophyta</taxon>
        <taxon>Magnoliopsida</taxon>
        <taxon>eudicotyledons</taxon>
        <taxon>Gunneridae</taxon>
        <taxon>Pentapetalae</taxon>
        <taxon>rosids</taxon>
        <taxon>fabids</taxon>
        <taxon>Malpighiales</taxon>
        <taxon>Euphorbiaceae</taxon>
        <taxon>Crotonoideae</taxon>
        <taxon>Manihoteae</taxon>
        <taxon>Manihot</taxon>
    </lineage>
</organism>
<proteinExistence type="predicted"/>
<protein>
    <submittedName>
        <fullName evidence="2">Uncharacterized protein</fullName>
    </submittedName>
</protein>
<keyword evidence="1" id="KW-0472">Membrane</keyword>
<name>A0A2C9U8A8_MANES</name>
<dbReference type="AlphaFoldDB" id="A0A2C9U8A8"/>